<evidence type="ECO:0000313" key="3">
    <source>
        <dbReference type="EMBL" id="QIK79764.1"/>
    </source>
</evidence>
<dbReference type="EMBL" id="CP049869">
    <property type="protein sequence ID" value="QIK79764.1"/>
    <property type="molecule type" value="Genomic_DNA"/>
</dbReference>
<proteinExistence type="predicted"/>
<keyword evidence="4" id="KW-1185">Reference proteome</keyword>
<evidence type="ECO:0000313" key="4">
    <source>
        <dbReference type="Proteomes" id="UP000503222"/>
    </source>
</evidence>
<dbReference type="Proteomes" id="UP000503222">
    <property type="component" value="Chromosome"/>
</dbReference>
<accession>A0A6G7YSQ4</accession>
<evidence type="ECO:0000256" key="2">
    <source>
        <dbReference type="SAM" id="Phobius"/>
    </source>
</evidence>
<reference evidence="3 4" key="1">
    <citation type="submission" date="2020-03" db="EMBL/GenBank/DDBJ databases">
        <title>Sphingomonas sp. nov., isolated from fish.</title>
        <authorList>
            <person name="Hyun D.-W."/>
            <person name="Bae J.-W."/>
        </authorList>
    </citation>
    <scope>NUCLEOTIDE SEQUENCE [LARGE SCALE GENOMIC DNA]</scope>
    <source>
        <strain evidence="3 4">HDW15B</strain>
    </source>
</reference>
<feature type="transmembrane region" description="Helical" evidence="2">
    <location>
        <begin position="89"/>
        <end position="110"/>
    </location>
</feature>
<organism evidence="3 4">
    <name type="scientific">Sphingomonas piscis</name>
    <dbReference type="NCBI Taxonomy" id="2714943"/>
    <lineage>
        <taxon>Bacteria</taxon>
        <taxon>Pseudomonadati</taxon>
        <taxon>Pseudomonadota</taxon>
        <taxon>Alphaproteobacteria</taxon>
        <taxon>Sphingomonadales</taxon>
        <taxon>Sphingomonadaceae</taxon>
        <taxon>Sphingomonas</taxon>
    </lineage>
</organism>
<name>A0A6G7YSQ4_9SPHN</name>
<keyword evidence="2" id="KW-1133">Transmembrane helix</keyword>
<dbReference type="AlphaFoldDB" id="A0A6G7YSQ4"/>
<keyword evidence="2" id="KW-0812">Transmembrane</keyword>
<dbReference type="KEGG" id="spii:G7077_13465"/>
<feature type="compositionally biased region" description="Polar residues" evidence="1">
    <location>
        <begin position="1"/>
        <end position="11"/>
    </location>
</feature>
<dbReference type="RefSeq" id="WP_166412149.1">
    <property type="nucleotide sequence ID" value="NZ_CP049869.1"/>
</dbReference>
<sequence>MSSNPQRSSESLPPLELDQRVESDGSEAFDGGFDPIQWQESQAETQPSPGGGRTVLAAALWALAALWLGYTAWSAGRALARQPLGSPEIAQWIAVAAGPLALLGLVWIMFGRTRRREAEKFTRSVIAMRTEARSLEGLLGVLSQRIAESHQALSATTERLMSLGDEASAKLGSAAREFDATGDRLTGKAQLIDRAAESARNDLAVILDDLPKAQAVVTSLREQFEGIGNESQVRTAALTQVLADIAERTRDTDTTVSDAAHRLVGHLTQIESAGAAAAVRVSEAEGSFSSALDALLARTVATLDEVRQGVDAQSAAISALVEQAAAGIGRAGVESAAVLGNHVASANQSLDGLSSRVAEQERSAQRMIAEIDRGLALIDQRFTELAANGDERANRFLGSLGRARAELDALADNAGARDHTIEQLAERTTALRESIATLQTELTDNLAQALGEAQAGASTLLETTQAAQPELGRIRDAAAEANQRLDATRAAISGQHEQLSDLLGSIAAAQQDAERLTAETAPALVTALLQVRETASHAAERARDAITSVIPESAGRLSEATKEALEQVIRDSIEEKLRGVEQLAAHAVESARSASDRLTQQMLNLGQSATALERHITDTDKEQRERDSDSFARRVSLLMDSMNSAAIDVGKILSDEVDEKAWDSYLKGNRGVFTRRAVRLLGGTESKAIRSHYNVDGEFQQSVNRYISDFEAMLRRVLADRDGGMMAVTLMSSDMGKLYVALAEAVERRR</sequence>
<keyword evidence="2" id="KW-0472">Membrane</keyword>
<feature type="transmembrane region" description="Helical" evidence="2">
    <location>
        <begin position="55"/>
        <end position="73"/>
    </location>
</feature>
<evidence type="ECO:0000256" key="1">
    <source>
        <dbReference type="SAM" id="MobiDB-lite"/>
    </source>
</evidence>
<protein>
    <recommendedName>
        <fullName evidence="5">ATPase</fullName>
    </recommendedName>
</protein>
<gene>
    <name evidence="3" type="ORF">G7077_13465</name>
</gene>
<evidence type="ECO:0008006" key="5">
    <source>
        <dbReference type="Google" id="ProtNLM"/>
    </source>
</evidence>
<feature type="region of interest" description="Disordered" evidence="1">
    <location>
        <begin position="1"/>
        <end position="33"/>
    </location>
</feature>